<protein>
    <submittedName>
        <fullName evidence="1">Uncharacterized protein</fullName>
    </submittedName>
</protein>
<sequence length="144" mass="16193">MPNESLVPKLFMLDGEQAKLVMTEIEALLEKELSSLNAEVQQYRQRIATTLEGSLKMAAQYCHSDYESLQETELLANVFEFTISEMAKIECINQKLAYVLEMPQRLVSSASKMSSFSIESAVNSLVNKRERVLGNAYFSVTSPV</sequence>
<dbReference type="Proteomes" id="UP000323225">
    <property type="component" value="Unassembled WGS sequence"/>
</dbReference>
<dbReference type="AlphaFoldDB" id="A0A5Q6PIL4"/>
<accession>A0A5Q6PIL4</accession>
<comment type="caution">
    <text evidence="1">The sequence shown here is derived from an EMBL/GenBank/DDBJ whole genome shotgun (WGS) entry which is preliminary data.</text>
</comment>
<evidence type="ECO:0000313" key="1">
    <source>
        <dbReference type="EMBL" id="KAA1254738.1"/>
    </source>
</evidence>
<dbReference type="EMBL" id="VUAA01000010">
    <property type="protein sequence ID" value="KAA1254738.1"/>
    <property type="molecule type" value="Genomic_DNA"/>
</dbReference>
<reference evidence="1 2" key="1">
    <citation type="submission" date="2019-09" db="EMBL/GenBank/DDBJ databases">
        <authorList>
            <person name="Kritzky A."/>
            <person name="Schelkanova E.Y."/>
            <person name="Alkhova Z.V."/>
            <person name="Smirnova N.I."/>
        </authorList>
    </citation>
    <scope>NUCLEOTIDE SEQUENCE [LARGE SCALE GENOMIC DNA]</scope>
    <source>
        <strain evidence="1 2">M1526</strain>
    </source>
</reference>
<organism evidence="1 2">
    <name type="scientific">Vibrio cholerae</name>
    <dbReference type="NCBI Taxonomy" id="666"/>
    <lineage>
        <taxon>Bacteria</taxon>
        <taxon>Pseudomonadati</taxon>
        <taxon>Pseudomonadota</taxon>
        <taxon>Gammaproteobacteria</taxon>
        <taxon>Vibrionales</taxon>
        <taxon>Vibrionaceae</taxon>
        <taxon>Vibrio</taxon>
    </lineage>
</organism>
<gene>
    <name evidence="1" type="ORF">F0M16_10755</name>
</gene>
<proteinExistence type="predicted"/>
<name>A0A5Q6PIL4_VIBCL</name>
<evidence type="ECO:0000313" key="2">
    <source>
        <dbReference type="Proteomes" id="UP000323225"/>
    </source>
</evidence>